<feature type="transmembrane region" description="Helical" evidence="8">
    <location>
        <begin position="140"/>
        <end position="169"/>
    </location>
</feature>
<proteinExistence type="inferred from homology"/>
<dbReference type="Proteomes" id="UP000593591">
    <property type="component" value="Chromosome"/>
</dbReference>
<keyword evidence="5 8" id="KW-0812">Transmembrane</keyword>
<feature type="transmembrane region" description="Helical" evidence="8">
    <location>
        <begin position="51"/>
        <end position="73"/>
    </location>
</feature>
<dbReference type="PRINTS" id="PR00758">
    <property type="entry name" value="ARSENICPUMP"/>
</dbReference>
<comment type="subcellular location">
    <subcellularLocation>
        <location evidence="1">Cell membrane</location>
        <topology evidence="1">Multi-pass membrane protein</topology>
    </subcellularLocation>
</comment>
<keyword evidence="7 8" id="KW-0472">Membrane</keyword>
<organism evidence="10 11">
    <name type="scientific">Treponema rectale</name>
    <dbReference type="NCBI Taxonomy" id="744512"/>
    <lineage>
        <taxon>Bacteria</taxon>
        <taxon>Pseudomonadati</taxon>
        <taxon>Spirochaetota</taxon>
        <taxon>Spirochaetia</taxon>
        <taxon>Spirochaetales</taxon>
        <taxon>Treponemataceae</taxon>
        <taxon>Treponema</taxon>
    </lineage>
</organism>
<evidence type="ECO:0000256" key="5">
    <source>
        <dbReference type="ARBA" id="ARBA00022692"/>
    </source>
</evidence>
<keyword evidence="3" id="KW-0813">Transport</keyword>
<feature type="transmembrane region" description="Helical" evidence="8">
    <location>
        <begin position="260"/>
        <end position="281"/>
    </location>
</feature>
<feature type="transmembrane region" description="Helical" evidence="8">
    <location>
        <begin position="409"/>
        <end position="429"/>
    </location>
</feature>
<dbReference type="GO" id="GO:0005886">
    <property type="term" value="C:plasma membrane"/>
    <property type="evidence" value="ECO:0007669"/>
    <property type="project" value="UniProtKB-SubCell"/>
</dbReference>
<dbReference type="PANTHER" id="PTHR43568:SF1">
    <property type="entry name" value="P PROTEIN"/>
    <property type="match status" value="1"/>
</dbReference>
<feature type="transmembrane region" description="Helical" evidence="8">
    <location>
        <begin position="229"/>
        <end position="248"/>
    </location>
</feature>
<evidence type="ECO:0000256" key="6">
    <source>
        <dbReference type="ARBA" id="ARBA00022989"/>
    </source>
</evidence>
<protein>
    <recommendedName>
        <fullName evidence="9">Citrate transporter-like domain-containing protein</fullName>
    </recommendedName>
</protein>
<feature type="transmembrane region" description="Helical" evidence="8">
    <location>
        <begin position="29"/>
        <end position="45"/>
    </location>
</feature>
<feature type="transmembrane region" description="Helical" evidence="8">
    <location>
        <begin position="94"/>
        <end position="120"/>
    </location>
</feature>
<evidence type="ECO:0000313" key="11">
    <source>
        <dbReference type="Proteomes" id="UP000593591"/>
    </source>
</evidence>
<comment type="similarity">
    <text evidence="2">Belongs to the CitM (TC 2.A.11) transporter family.</text>
</comment>
<keyword evidence="6 8" id="KW-1133">Transmembrane helix</keyword>
<dbReference type="GO" id="GO:0015105">
    <property type="term" value="F:arsenite transmembrane transporter activity"/>
    <property type="evidence" value="ECO:0007669"/>
    <property type="project" value="InterPro"/>
</dbReference>
<dbReference type="InterPro" id="IPR051475">
    <property type="entry name" value="Diverse_Ion_Transporter"/>
</dbReference>
<accession>A0A7M1XLJ8</accession>
<feature type="domain" description="Citrate transporter-like" evidence="9">
    <location>
        <begin position="295"/>
        <end position="470"/>
    </location>
</feature>
<sequence length="474" mass="52152">MENNGRYWYSIFIDSISFNLQEKIMQMKWAALCIAAVMYVLAVAFRSRRVYFSTLAAFIIILLGMIFPGELFVLPKDILAMDDMTGMRLYAFAYSIGTAVQWNLLMIYTGVMILTALLVYSKVPEKLSSLLLGTVRIPALSMVLVFISAGLLSAFIGAFPALVVMAPVVVSFSRQLKFNPAFFLLSVAAVCSLEGSAFYFASPASFLFSEFSGMALFHFFIVSGKVSLFFIAQAALLAGALFFGLYFSRTVKGEFFVARVRIVSLVPVLLLALTVAVLIACSMTPIRFIYVSGFAVLIIAIFGLAWFYLFQKKTIAEFFDFLKNLDWNTVFYMIGIFIVAGALKKSGVFDDLAGIIVSHCGTSRLRIFVIVFVVSVFAGAFLDIVPYLILLMPVIGIVSNSYGFSGNILAAAMVAGSCIGTGFTPFTSLTMQSALSVLKKENCEIKLLDWVKNVLPAAVIMAAVYAVLLWFLWK</sequence>
<evidence type="ECO:0000256" key="4">
    <source>
        <dbReference type="ARBA" id="ARBA00022475"/>
    </source>
</evidence>
<evidence type="ECO:0000259" key="9">
    <source>
        <dbReference type="Pfam" id="PF03600"/>
    </source>
</evidence>
<dbReference type="InterPro" id="IPR000802">
    <property type="entry name" value="Arsenical_pump_ArsB"/>
</dbReference>
<dbReference type="PANTHER" id="PTHR43568">
    <property type="entry name" value="P PROTEIN"/>
    <property type="match status" value="1"/>
</dbReference>
<dbReference type="InterPro" id="IPR004680">
    <property type="entry name" value="Cit_transptr-like_dom"/>
</dbReference>
<evidence type="ECO:0000256" key="8">
    <source>
        <dbReference type="SAM" id="Phobius"/>
    </source>
</evidence>
<keyword evidence="4" id="KW-1003">Cell membrane</keyword>
<gene>
    <name evidence="10" type="ORF">DYE49_09205</name>
</gene>
<evidence type="ECO:0000256" key="3">
    <source>
        <dbReference type="ARBA" id="ARBA00022448"/>
    </source>
</evidence>
<dbReference type="KEGG" id="trc:DYE49_09205"/>
<evidence type="ECO:0000313" key="10">
    <source>
        <dbReference type="EMBL" id="QOS40626.1"/>
    </source>
</evidence>
<evidence type="ECO:0000256" key="1">
    <source>
        <dbReference type="ARBA" id="ARBA00004651"/>
    </source>
</evidence>
<feature type="transmembrane region" description="Helical" evidence="8">
    <location>
        <begin position="288"/>
        <end position="309"/>
    </location>
</feature>
<evidence type="ECO:0000256" key="2">
    <source>
        <dbReference type="ARBA" id="ARBA00009843"/>
    </source>
</evidence>
<feature type="transmembrane region" description="Helical" evidence="8">
    <location>
        <begin position="329"/>
        <end position="346"/>
    </location>
</feature>
<dbReference type="Pfam" id="PF03600">
    <property type="entry name" value="CitMHS"/>
    <property type="match status" value="1"/>
</dbReference>
<dbReference type="EMBL" id="CP031517">
    <property type="protein sequence ID" value="QOS40626.1"/>
    <property type="molecule type" value="Genomic_DNA"/>
</dbReference>
<feature type="transmembrane region" description="Helical" evidence="8">
    <location>
        <begin position="450"/>
        <end position="473"/>
    </location>
</feature>
<evidence type="ECO:0000256" key="7">
    <source>
        <dbReference type="ARBA" id="ARBA00023136"/>
    </source>
</evidence>
<reference evidence="10 11" key="1">
    <citation type="submission" date="2018-08" db="EMBL/GenBank/DDBJ databases">
        <title>The first complete genome of Treponema rectale (CHPAT), a commensal spirochete of the bovine rectum.</title>
        <authorList>
            <person name="Staton G.J."/>
            <person name="Clegg S.R."/>
            <person name="Carter S.D."/>
            <person name="Radford A.D."/>
            <person name="Darby A."/>
            <person name="Hall N."/>
            <person name="Birtles R.J."/>
            <person name="Evans N.J."/>
        </authorList>
    </citation>
    <scope>NUCLEOTIDE SEQUENCE [LARGE SCALE GENOMIC DNA]</scope>
    <source>
        <strain evidence="10 11">CHPA</strain>
    </source>
</reference>
<feature type="transmembrane region" description="Helical" evidence="8">
    <location>
        <begin position="181"/>
        <end position="200"/>
    </location>
</feature>
<dbReference type="AlphaFoldDB" id="A0A7M1XLJ8"/>
<feature type="transmembrane region" description="Helical" evidence="8">
    <location>
        <begin position="367"/>
        <end position="389"/>
    </location>
</feature>
<name>A0A7M1XLJ8_9SPIR</name>